<sequence length="231" mass="26198">MSLVDHDSWDIEYEGCERLRHQLLVQLNQRRQHETSPNSTEYVKLTGSIHSGLEQLNKDVSHLKVVLDNAITWETSPESELQQRRIDWDKLTSELRVITTQFNTSTRADQAALSSSSVWQNAGPSNPTPNRNLDAESMKRLQTEMLENQNRGLEVLSATIGRQRELATVLGNEVEDQNNILDNLSNTMDRVESGVQRDTRSIGQINRTDSTCGYWLVIIALFVAIIIVLLV</sequence>
<feature type="domain" description="T-SNARE coiled-coil homology" evidence="7">
    <location>
        <begin position="143"/>
        <end position="205"/>
    </location>
</feature>
<evidence type="ECO:0000256" key="6">
    <source>
        <dbReference type="SAM" id="Phobius"/>
    </source>
</evidence>
<gene>
    <name evidence="9" type="primary">LOC117572687</name>
</gene>
<name>A0A6P8XGJ0_DROAB</name>
<dbReference type="OrthoDB" id="428895at2759"/>
<evidence type="ECO:0000259" key="7">
    <source>
        <dbReference type="PROSITE" id="PS50192"/>
    </source>
</evidence>
<dbReference type="GO" id="GO:0031201">
    <property type="term" value="C:SNARE complex"/>
    <property type="evidence" value="ECO:0007669"/>
    <property type="project" value="TreeGrafter"/>
</dbReference>
<keyword evidence="4 6" id="KW-0472">Membrane</keyword>
<protein>
    <submittedName>
        <fullName evidence="9">Syntaxin-8</fullName>
    </submittedName>
</protein>
<dbReference type="GO" id="GO:0006906">
    <property type="term" value="P:vesicle fusion"/>
    <property type="evidence" value="ECO:0007669"/>
    <property type="project" value="TreeGrafter"/>
</dbReference>
<accession>A0A6P8XGJ0</accession>
<dbReference type="Pfam" id="PF05739">
    <property type="entry name" value="SNARE"/>
    <property type="match status" value="1"/>
</dbReference>
<feature type="region of interest" description="Disordered" evidence="5">
    <location>
        <begin position="113"/>
        <end position="132"/>
    </location>
</feature>
<dbReference type="RefSeq" id="XP_034111623.1">
    <property type="nucleotide sequence ID" value="XM_034255732.2"/>
</dbReference>
<dbReference type="GO" id="GO:0000149">
    <property type="term" value="F:SNARE binding"/>
    <property type="evidence" value="ECO:0007669"/>
    <property type="project" value="TreeGrafter"/>
</dbReference>
<evidence type="ECO:0000313" key="8">
    <source>
        <dbReference type="Proteomes" id="UP000515160"/>
    </source>
</evidence>
<evidence type="ECO:0000256" key="5">
    <source>
        <dbReference type="SAM" id="MobiDB-lite"/>
    </source>
</evidence>
<proteinExistence type="predicted"/>
<reference evidence="9" key="1">
    <citation type="submission" date="2025-08" db="UniProtKB">
        <authorList>
            <consortium name="RefSeq"/>
        </authorList>
    </citation>
    <scope>IDENTIFICATION</scope>
    <source>
        <strain evidence="9">15112-1751.03</strain>
        <tissue evidence="9">Whole Adult</tissue>
    </source>
</reference>
<evidence type="ECO:0000256" key="2">
    <source>
        <dbReference type="ARBA" id="ARBA00022448"/>
    </source>
</evidence>
<dbReference type="GO" id="GO:0005484">
    <property type="term" value="F:SNAP receptor activity"/>
    <property type="evidence" value="ECO:0007669"/>
    <property type="project" value="TreeGrafter"/>
</dbReference>
<keyword evidence="3" id="KW-0175">Coiled coil</keyword>
<evidence type="ECO:0000256" key="3">
    <source>
        <dbReference type="ARBA" id="ARBA00023054"/>
    </source>
</evidence>
<organism evidence="8 9">
    <name type="scientific">Drosophila albomicans</name>
    <name type="common">Fruit fly</name>
    <dbReference type="NCBI Taxonomy" id="7291"/>
    <lineage>
        <taxon>Eukaryota</taxon>
        <taxon>Metazoa</taxon>
        <taxon>Ecdysozoa</taxon>
        <taxon>Arthropoda</taxon>
        <taxon>Hexapoda</taxon>
        <taxon>Insecta</taxon>
        <taxon>Pterygota</taxon>
        <taxon>Neoptera</taxon>
        <taxon>Endopterygota</taxon>
        <taxon>Diptera</taxon>
        <taxon>Brachycera</taxon>
        <taxon>Muscomorpha</taxon>
        <taxon>Ephydroidea</taxon>
        <taxon>Drosophilidae</taxon>
        <taxon>Drosophila</taxon>
    </lineage>
</organism>
<dbReference type="PANTHER" id="PTHR19957">
    <property type="entry name" value="SYNTAXIN"/>
    <property type="match status" value="1"/>
</dbReference>
<dbReference type="InterPro" id="IPR041875">
    <property type="entry name" value="Syntaxin-8_SNARE"/>
</dbReference>
<evidence type="ECO:0000256" key="1">
    <source>
        <dbReference type="ARBA" id="ARBA00004370"/>
    </source>
</evidence>
<comment type="subcellular location">
    <subcellularLocation>
        <location evidence="1">Membrane</location>
    </subcellularLocation>
</comment>
<dbReference type="GO" id="GO:0048278">
    <property type="term" value="P:vesicle docking"/>
    <property type="evidence" value="ECO:0007669"/>
    <property type="project" value="TreeGrafter"/>
</dbReference>
<keyword evidence="6" id="KW-0812">Transmembrane</keyword>
<dbReference type="PANTHER" id="PTHR19957:SF124">
    <property type="entry name" value="SYNTAXIN-8"/>
    <property type="match status" value="1"/>
</dbReference>
<dbReference type="PROSITE" id="PS50192">
    <property type="entry name" value="T_SNARE"/>
    <property type="match status" value="1"/>
</dbReference>
<dbReference type="GeneID" id="117572687"/>
<dbReference type="CDD" id="cd15852">
    <property type="entry name" value="SNARE_Syntaxin8"/>
    <property type="match status" value="1"/>
</dbReference>
<evidence type="ECO:0000313" key="9">
    <source>
        <dbReference type="RefSeq" id="XP_034111623.1"/>
    </source>
</evidence>
<dbReference type="GO" id="GO:0012505">
    <property type="term" value="C:endomembrane system"/>
    <property type="evidence" value="ECO:0007669"/>
    <property type="project" value="TreeGrafter"/>
</dbReference>
<dbReference type="Proteomes" id="UP000515160">
    <property type="component" value="Chromosome 3"/>
</dbReference>
<keyword evidence="8" id="KW-1185">Reference proteome</keyword>
<evidence type="ECO:0000256" key="4">
    <source>
        <dbReference type="ARBA" id="ARBA00023136"/>
    </source>
</evidence>
<dbReference type="InterPro" id="IPR045242">
    <property type="entry name" value="Syntaxin"/>
</dbReference>
<keyword evidence="6" id="KW-1133">Transmembrane helix</keyword>
<dbReference type="InterPro" id="IPR000727">
    <property type="entry name" value="T_SNARE_dom"/>
</dbReference>
<dbReference type="AlphaFoldDB" id="A0A6P8XGJ0"/>
<dbReference type="Gene3D" id="1.20.5.110">
    <property type="match status" value="1"/>
</dbReference>
<feature type="compositionally biased region" description="Polar residues" evidence="5">
    <location>
        <begin position="113"/>
        <end position="131"/>
    </location>
</feature>
<dbReference type="SUPFAM" id="SSF58038">
    <property type="entry name" value="SNARE fusion complex"/>
    <property type="match status" value="1"/>
</dbReference>
<dbReference type="SMART" id="SM00397">
    <property type="entry name" value="t_SNARE"/>
    <property type="match status" value="1"/>
</dbReference>
<dbReference type="GO" id="GO:0006886">
    <property type="term" value="P:intracellular protein transport"/>
    <property type="evidence" value="ECO:0007669"/>
    <property type="project" value="TreeGrafter"/>
</dbReference>
<keyword evidence="2" id="KW-0813">Transport</keyword>
<feature type="transmembrane region" description="Helical" evidence="6">
    <location>
        <begin position="213"/>
        <end position="230"/>
    </location>
</feature>